<name>A0A9X4AQ34_9BACT</name>
<dbReference type="PANTHER" id="PTHR48075:SF5">
    <property type="entry name" value="3-HYDROXYBUTYRYL-COA DEHYDROGENASE"/>
    <property type="match status" value="1"/>
</dbReference>
<dbReference type="Gene3D" id="3.40.50.720">
    <property type="entry name" value="NAD(P)-binding Rossmann-like Domain"/>
    <property type="match status" value="1"/>
</dbReference>
<evidence type="ECO:0000313" key="6">
    <source>
        <dbReference type="EMBL" id="MDC3980678.1"/>
    </source>
</evidence>
<organism evidence="6 7">
    <name type="scientific">Polyangium jinanense</name>
    <dbReference type="NCBI Taxonomy" id="2829994"/>
    <lineage>
        <taxon>Bacteria</taxon>
        <taxon>Pseudomonadati</taxon>
        <taxon>Myxococcota</taxon>
        <taxon>Polyangia</taxon>
        <taxon>Polyangiales</taxon>
        <taxon>Polyangiaceae</taxon>
        <taxon>Polyangium</taxon>
    </lineage>
</organism>
<evidence type="ECO:0000256" key="2">
    <source>
        <dbReference type="PIRSR" id="PIRSR000105-1"/>
    </source>
</evidence>
<feature type="site" description="Important for catalytic activity" evidence="2">
    <location>
        <position position="145"/>
    </location>
</feature>
<evidence type="ECO:0000256" key="3">
    <source>
        <dbReference type="PIRSR" id="PIRSR000105-2"/>
    </source>
</evidence>
<feature type="binding site" evidence="3">
    <location>
        <position position="97"/>
    </location>
    <ligand>
        <name>NAD(+)</name>
        <dbReference type="ChEBI" id="CHEBI:57540"/>
    </ligand>
</feature>
<comment type="caution">
    <text evidence="6">The sequence shown here is derived from an EMBL/GenBank/DDBJ whole genome shotgun (WGS) entry which is preliminary data.</text>
</comment>
<dbReference type="EMBL" id="JAGTJJ010000003">
    <property type="protein sequence ID" value="MDC3980678.1"/>
    <property type="molecule type" value="Genomic_DNA"/>
</dbReference>
<dbReference type="GO" id="GO:0070403">
    <property type="term" value="F:NAD+ binding"/>
    <property type="evidence" value="ECO:0007669"/>
    <property type="project" value="InterPro"/>
</dbReference>
<feature type="binding site" evidence="3">
    <location>
        <position position="279"/>
    </location>
    <ligand>
        <name>NAD(+)</name>
        <dbReference type="ChEBI" id="CHEBI:57540"/>
    </ligand>
</feature>
<evidence type="ECO:0000259" key="5">
    <source>
        <dbReference type="Pfam" id="PF02737"/>
    </source>
</evidence>
<dbReference type="InterPro" id="IPR006108">
    <property type="entry name" value="3HC_DH_C"/>
</dbReference>
<dbReference type="GO" id="GO:0016616">
    <property type="term" value="F:oxidoreductase activity, acting on the CH-OH group of donors, NAD or NADP as acceptor"/>
    <property type="evidence" value="ECO:0007669"/>
    <property type="project" value="InterPro"/>
</dbReference>
<dbReference type="GO" id="GO:0006631">
    <property type="term" value="P:fatty acid metabolic process"/>
    <property type="evidence" value="ECO:0007669"/>
    <property type="project" value="InterPro"/>
</dbReference>
<feature type="binding site" evidence="3">
    <location>
        <position position="102"/>
    </location>
    <ligand>
        <name>NAD(+)</name>
        <dbReference type="ChEBI" id="CHEBI:57540"/>
    </ligand>
</feature>
<gene>
    <name evidence="6" type="ORF">KEG57_09240</name>
</gene>
<keyword evidence="1" id="KW-0560">Oxidoreductase</keyword>
<accession>A0A9X4AQ34</accession>
<protein>
    <submittedName>
        <fullName evidence="6">NAD(P)-binding domain-containing protein</fullName>
    </submittedName>
</protein>
<feature type="binding site" evidence="3">
    <location>
        <position position="31"/>
    </location>
    <ligand>
        <name>NAD(+)</name>
        <dbReference type="ChEBI" id="CHEBI:57540"/>
    </ligand>
</feature>
<sequence>MKTIGVLGAGVMGTGVAHALAESGHRVILNDVSEEQLRKARQNIRKNLRMYRLLQARSSGAPTGPDANDAETLGRIETTTELAPLRAADFIVENVTEKWEIKQELHARLDQLDMPPVPVAVNTSAIPMARFAALYSKPGRIVGMHFMNPVPLMPMIEVIRGEATAEDTLGAAKQLTTQMRRQCIVVKDSPGFVTNRVMMLTVNEAVFLLHEGVASAEDIDRLFQTCFNHRMGPLATADLIGVDTVLYSIEVLHREFKDDKYRPCPLFQQMVDQGLLGRKSGRGFYQYDV</sequence>
<dbReference type="InterPro" id="IPR008927">
    <property type="entry name" value="6-PGluconate_DH-like_C_sf"/>
</dbReference>
<feature type="binding site" evidence="3">
    <location>
        <position position="148"/>
    </location>
    <ligand>
        <name>NAD(+)</name>
        <dbReference type="ChEBI" id="CHEBI:57540"/>
    </ligand>
</feature>
<dbReference type="SUPFAM" id="SSF48179">
    <property type="entry name" value="6-phosphogluconate dehydrogenase C-terminal domain-like"/>
    <property type="match status" value="1"/>
</dbReference>
<reference evidence="6 7" key="1">
    <citation type="submission" date="2021-04" db="EMBL/GenBank/DDBJ databases">
        <title>Genome analysis of Polyangium sp.</title>
        <authorList>
            <person name="Li Y."/>
            <person name="Wang J."/>
        </authorList>
    </citation>
    <scope>NUCLEOTIDE SEQUENCE [LARGE SCALE GENOMIC DNA]</scope>
    <source>
        <strain evidence="6 7">SDU14</strain>
    </source>
</reference>
<dbReference type="PANTHER" id="PTHR48075">
    <property type="entry name" value="3-HYDROXYACYL-COA DEHYDROGENASE FAMILY PROTEIN"/>
    <property type="match status" value="1"/>
</dbReference>
<dbReference type="InterPro" id="IPR013328">
    <property type="entry name" value="6PGD_dom2"/>
</dbReference>
<feature type="domain" description="3-hydroxyacyl-CoA dehydrogenase C-terminal" evidence="4">
    <location>
        <begin position="191"/>
        <end position="287"/>
    </location>
</feature>
<dbReference type="SUPFAM" id="SSF51735">
    <property type="entry name" value="NAD(P)-binding Rossmann-fold domains"/>
    <property type="match status" value="1"/>
</dbReference>
<keyword evidence="3" id="KW-0520">NAD</keyword>
<feature type="domain" description="3-hydroxyacyl-CoA dehydrogenase NAD binding" evidence="5">
    <location>
        <begin position="3"/>
        <end position="188"/>
    </location>
</feature>
<keyword evidence="7" id="KW-1185">Reference proteome</keyword>
<dbReference type="AlphaFoldDB" id="A0A9X4AQ34"/>
<feature type="binding site" evidence="3">
    <location>
        <begin position="8"/>
        <end position="13"/>
    </location>
    <ligand>
        <name>NAD(+)</name>
        <dbReference type="ChEBI" id="CHEBI:57540"/>
    </ligand>
</feature>
<proteinExistence type="predicted"/>
<dbReference type="Gene3D" id="1.10.1040.10">
    <property type="entry name" value="N-(1-d-carboxylethyl)-l-norvaline Dehydrogenase, domain 2"/>
    <property type="match status" value="1"/>
</dbReference>
<feature type="binding site" evidence="3">
    <location>
        <position position="124"/>
    </location>
    <ligand>
        <name>NAD(+)</name>
        <dbReference type="ChEBI" id="CHEBI:57540"/>
    </ligand>
</feature>
<dbReference type="Pfam" id="PF02737">
    <property type="entry name" value="3HCDH_N"/>
    <property type="match status" value="1"/>
</dbReference>
<dbReference type="Proteomes" id="UP001151081">
    <property type="component" value="Unassembled WGS sequence"/>
</dbReference>
<evidence type="ECO:0000313" key="7">
    <source>
        <dbReference type="Proteomes" id="UP001151081"/>
    </source>
</evidence>
<dbReference type="PIRSF" id="PIRSF000105">
    <property type="entry name" value="HCDH"/>
    <property type="match status" value="1"/>
</dbReference>
<dbReference type="InterPro" id="IPR036291">
    <property type="entry name" value="NAD(P)-bd_dom_sf"/>
</dbReference>
<dbReference type="InterPro" id="IPR022694">
    <property type="entry name" value="3-OHacyl-CoA_DH"/>
</dbReference>
<dbReference type="InterPro" id="IPR006176">
    <property type="entry name" value="3-OHacyl-CoA_DH_NAD-bd"/>
</dbReference>
<dbReference type="Pfam" id="PF00725">
    <property type="entry name" value="3HCDH"/>
    <property type="match status" value="1"/>
</dbReference>
<evidence type="ECO:0000259" key="4">
    <source>
        <dbReference type="Pfam" id="PF00725"/>
    </source>
</evidence>
<evidence type="ECO:0000256" key="1">
    <source>
        <dbReference type="ARBA" id="ARBA00023002"/>
    </source>
</evidence>